<comment type="cofactor">
    <cofactor evidence="2">
        <name>Mg(2+)</name>
        <dbReference type="ChEBI" id="CHEBI:18420"/>
    </cofactor>
</comment>
<dbReference type="PRINTS" id="PR01736">
    <property type="entry name" value="PHPHTRNFRASE"/>
</dbReference>
<evidence type="ECO:0000256" key="10">
    <source>
        <dbReference type="ARBA" id="ARBA00022683"/>
    </source>
</evidence>
<dbReference type="AlphaFoldDB" id="A0A317EF78"/>
<keyword evidence="9 15" id="KW-0808">Transferase</keyword>
<dbReference type="SMART" id="SM00065">
    <property type="entry name" value="GAF"/>
    <property type="match status" value="1"/>
</dbReference>
<evidence type="ECO:0000256" key="9">
    <source>
        <dbReference type="ARBA" id="ARBA00022679"/>
    </source>
</evidence>
<dbReference type="InterPro" id="IPR029016">
    <property type="entry name" value="GAF-like_dom_sf"/>
</dbReference>
<dbReference type="InterPro" id="IPR008279">
    <property type="entry name" value="PEP-util_enz_mobile_dom"/>
</dbReference>
<dbReference type="Pfam" id="PF00391">
    <property type="entry name" value="PEP-utilizers"/>
    <property type="match status" value="1"/>
</dbReference>
<comment type="caution">
    <text evidence="15">The sequence shown here is derived from an EMBL/GenBank/DDBJ whole genome shotgun (WGS) entry which is preliminary data.</text>
</comment>
<keyword evidence="16" id="KW-1185">Reference proteome</keyword>
<reference evidence="15 16" key="1">
    <citation type="submission" date="2018-05" db="EMBL/GenBank/DDBJ databases">
        <title>Zavarzinia sp. HR-AS.</title>
        <authorList>
            <person name="Lee Y."/>
            <person name="Jeon C.O."/>
        </authorList>
    </citation>
    <scope>NUCLEOTIDE SEQUENCE [LARGE SCALE GENOMIC DNA]</scope>
    <source>
        <strain evidence="15 16">HR-AS</strain>
    </source>
</reference>
<evidence type="ECO:0000256" key="8">
    <source>
        <dbReference type="ARBA" id="ARBA00022597"/>
    </source>
</evidence>
<evidence type="ECO:0000256" key="7">
    <source>
        <dbReference type="ARBA" id="ARBA00022490"/>
    </source>
</evidence>
<keyword evidence="6" id="KW-0813">Transport</keyword>
<dbReference type="EMBL" id="QGLE01000003">
    <property type="protein sequence ID" value="PWR24790.1"/>
    <property type="molecule type" value="Genomic_DNA"/>
</dbReference>
<dbReference type="SUPFAM" id="SSF55781">
    <property type="entry name" value="GAF domain-like"/>
    <property type="match status" value="1"/>
</dbReference>
<evidence type="ECO:0000259" key="14">
    <source>
        <dbReference type="SMART" id="SM00065"/>
    </source>
</evidence>
<dbReference type="InterPro" id="IPR015813">
    <property type="entry name" value="Pyrv/PenolPyrv_kinase-like_dom"/>
</dbReference>
<feature type="domain" description="GAF" evidence="14">
    <location>
        <begin position="25"/>
        <end position="171"/>
    </location>
</feature>
<protein>
    <recommendedName>
        <fullName evidence="5">phosphoenolpyruvate--protein phosphotransferase</fullName>
        <ecNumber evidence="5">2.7.3.9</ecNumber>
    </recommendedName>
</protein>
<evidence type="ECO:0000256" key="2">
    <source>
        <dbReference type="ARBA" id="ARBA00001946"/>
    </source>
</evidence>
<dbReference type="InterPro" id="IPR006318">
    <property type="entry name" value="PTS_EI-like"/>
</dbReference>
<keyword evidence="12" id="KW-0418">Kinase</keyword>
<dbReference type="Pfam" id="PF02896">
    <property type="entry name" value="PEP-utilizers_C"/>
    <property type="match status" value="1"/>
</dbReference>
<organism evidence="15 16">
    <name type="scientific">Zavarzinia aquatilis</name>
    <dbReference type="NCBI Taxonomy" id="2211142"/>
    <lineage>
        <taxon>Bacteria</taxon>
        <taxon>Pseudomonadati</taxon>
        <taxon>Pseudomonadota</taxon>
        <taxon>Alphaproteobacteria</taxon>
        <taxon>Rhodospirillales</taxon>
        <taxon>Zavarziniaceae</taxon>
        <taxon>Zavarzinia</taxon>
    </lineage>
</organism>
<evidence type="ECO:0000256" key="1">
    <source>
        <dbReference type="ARBA" id="ARBA00000683"/>
    </source>
</evidence>
<dbReference type="Pfam" id="PF05524">
    <property type="entry name" value="PEP-utilisers_N"/>
    <property type="match status" value="1"/>
</dbReference>
<dbReference type="Gene3D" id="3.20.20.60">
    <property type="entry name" value="Phosphoenolpyruvate-binding domains"/>
    <property type="match status" value="1"/>
</dbReference>
<dbReference type="InterPro" id="IPR008731">
    <property type="entry name" value="PTS_EIN"/>
</dbReference>
<name>A0A317EF78_9PROT</name>
<keyword evidence="10" id="KW-0598">Phosphotransferase system</keyword>
<dbReference type="InterPro" id="IPR050499">
    <property type="entry name" value="PEP-utilizing_PTS_enzyme"/>
</dbReference>
<keyword evidence="11" id="KW-0479">Metal-binding</keyword>
<evidence type="ECO:0000256" key="11">
    <source>
        <dbReference type="ARBA" id="ARBA00022723"/>
    </source>
</evidence>
<gene>
    <name evidence="15" type="primary">ptsP</name>
    <name evidence="15" type="ORF">DKG74_08335</name>
</gene>
<keyword evidence="13" id="KW-0460">Magnesium</keyword>
<proteinExistence type="inferred from homology"/>
<evidence type="ECO:0000256" key="12">
    <source>
        <dbReference type="ARBA" id="ARBA00022777"/>
    </source>
</evidence>
<dbReference type="PANTHER" id="PTHR46244">
    <property type="entry name" value="PHOSPHOENOLPYRUVATE-PROTEIN PHOSPHOTRANSFERASE"/>
    <property type="match status" value="1"/>
</dbReference>
<keyword evidence="8" id="KW-0762">Sugar transport</keyword>
<dbReference type="InterPro" id="IPR036637">
    <property type="entry name" value="Phosphohistidine_dom_sf"/>
</dbReference>
<evidence type="ECO:0000256" key="3">
    <source>
        <dbReference type="ARBA" id="ARBA00004496"/>
    </source>
</evidence>
<dbReference type="OrthoDB" id="9765468at2"/>
<dbReference type="EC" id="2.7.3.9" evidence="5"/>
<dbReference type="InterPro" id="IPR040442">
    <property type="entry name" value="Pyrv_kinase-like_dom_sf"/>
</dbReference>
<dbReference type="GO" id="GO:0009401">
    <property type="term" value="P:phosphoenolpyruvate-dependent sugar phosphotransferase system"/>
    <property type="evidence" value="ECO:0007669"/>
    <property type="project" value="UniProtKB-KW"/>
</dbReference>
<dbReference type="RefSeq" id="WP_109904570.1">
    <property type="nucleotide sequence ID" value="NZ_QGLE01000003.1"/>
</dbReference>
<dbReference type="InterPro" id="IPR000121">
    <property type="entry name" value="PEP_util_C"/>
</dbReference>
<dbReference type="GO" id="GO:0005737">
    <property type="term" value="C:cytoplasm"/>
    <property type="evidence" value="ECO:0007669"/>
    <property type="project" value="UniProtKB-SubCell"/>
</dbReference>
<dbReference type="Gene3D" id="3.50.30.10">
    <property type="entry name" value="Phosphohistidine domain"/>
    <property type="match status" value="1"/>
</dbReference>
<comment type="similarity">
    <text evidence="4">Belongs to the PEP-utilizing enzyme family.</text>
</comment>
<dbReference type="SUPFAM" id="SSF52009">
    <property type="entry name" value="Phosphohistidine domain"/>
    <property type="match status" value="1"/>
</dbReference>
<dbReference type="GO" id="GO:0016301">
    <property type="term" value="F:kinase activity"/>
    <property type="evidence" value="ECO:0007669"/>
    <property type="project" value="UniProtKB-KW"/>
</dbReference>
<evidence type="ECO:0000256" key="5">
    <source>
        <dbReference type="ARBA" id="ARBA00012232"/>
    </source>
</evidence>
<dbReference type="Gene3D" id="1.10.274.10">
    <property type="entry name" value="PtsI, HPr-binding domain"/>
    <property type="match status" value="1"/>
</dbReference>
<evidence type="ECO:0000313" key="15">
    <source>
        <dbReference type="EMBL" id="PWR24790.1"/>
    </source>
</evidence>
<dbReference type="InterPro" id="IPR003018">
    <property type="entry name" value="GAF"/>
</dbReference>
<dbReference type="Gene3D" id="3.30.450.40">
    <property type="match status" value="1"/>
</dbReference>
<comment type="catalytic activity">
    <reaction evidence="1">
        <text>L-histidyl-[protein] + phosphoenolpyruvate = N(pros)-phospho-L-histidyl-[protein] + pyruvate</text>
        <dbReference type="Rhea" id="RHEA:23880"/>
        <dbReference type="Rhea" id="RHEA-COMP:9745"/>
        <dbReference type="Rhea" id="RHEA-COMP:9746"/>
        <dbReference type="ChEBI" id="CHEBI:15361"/>
        <dbReference type="ChEBI" id="CHEBI:29979"/>
        <dbReference type="ChEBI" id="CHEBI:58702"/>
        <dbReference type="ChEBI" id="CHEBI:64837"/>
        <dbReference type="EC" id="2.7.3.9"/>
    </reaction>
</comment>
<dbReference type="PANTHER" id="PTHR46244:SF6">
    <property type="entry name" value="PHOSPHOENOLPYRUVATE-PROTEIN PHOSPHOTRANSFERASE"/>
    <property type="match status" value="1"/>
</dbReference>
<keyword evidence="7" id="KW-0963">Cytoplasm</keyword>
<dbReference type="SUPFAM" id="SSF51621">
    <property type="entry name" value="Phosphoenolpyruvate/pyruvate domain"/>
    <property type="match status" value="1"/>
</dbReference>
<comment type="subcellular location">
    <subcellularLocation>
        <location evidence="3">Cytoplasm</location>
    </subcellularLocation>
</comment>
<evidence type="ECO:0000313" key="16">
    <source>
        <dbReference type="Proteomes" id="UP000245461"/>
    </source>
</evidence>
<dbReference type="SUPFAM" id="SSF47831">
    <property type="entry name" value="Enzyme I of the PEP:sugar phosphotransferase system HPr-binding (sub)domain"/>
    <property type="match status" value="1"/>
</dbReference>
<dbReference type="GO" id="GO:0008965">
    <property type="term" value="F:phosphoenolpyruvate-protein phosphotransferase activity"/>
    <property type="evidence" value="ECO:0007669"/>
    <property type="project" value="UniProtKB-EC"/>
</dbReference>
<dbReference type="Proteomes" id="UP000245461">
    <property type="component" value="Unassembled WGS sequence"/>
</dbReference>
<accession>A0A317EF78</accession>
<evidence type="ECO:0000256" key="13">
    <source>
        <dbReference type="ARBA" id="ARBA00022842"/>
    </source>
</evidence>
<evidence type="ECO:0000256" key="4">
    <source>
        <dbReference type="ARBA" id="ARBA00007837"/>
    </source>
</evidence>
<dbReference type="GO" id="GO:0046872">
    <property type="term" value="F:metal ion binding"/>
    <property type="evidence" value="ECO:0007669"/>
    <property type="project" value="UniProtKB-KW"/>
</dbReference>
<dbReference type="InterPro" id="IPR036618">
    <property type="entry name" value="PtsI_HPr-bd_sf"/>
</dbReference>
<dbReference type="Pfam" id="PF01590">
    <property type="entry name" value="GAF"/>
    <property type="match status" value="1"/>
</dbReference>
<keyword evidence="15" id="KW-0670">Pyruvate</keyword>
<evidence type="ECO:0000256" key="6">
    <source>
        <dbReference type="ARBA" id="ARBA00022448"/>
    </source>
</evidence>
<dbReference type="NCBIfam" id="TIGR01417">
    <property type="entry name" value="PTS_I_fam"/>
    <property type="match status" value="1"/>
</dbReference>
<sequence>MAMGAVGGPRALLRRLREVMAGPGSAQDRLDRIVRNIAANMVADVCSIYLLRAGRRLELFATEGLNPDAVHKATLRVGEGLVGTIADTALPLSLPDAQSHPKFAYLPETGEEIFHSLMGVPIIRAGRVVGVLVVQNRTMREYDEDEIDVMQTIAMVLAELVGQGDLVDPAEFSESEARRREPYTYDGVGLAEGIAMGVAVLHEPRVAVERLIAEDAQAELNRLAVAMASLRKRIDAMLADQDMVPAGEHRDVLETYRMFAHDRGWRDKIEEAIRSGLTAEAAVERVQMETRARMGQITDPYLRERLSDLEDLANRLMRHLAGKTETAAGEVLPDEAILVARSMGPAELLDYDRSRLKAVVLEEGSPTSHVAIVARGLGIPVVGGCERVLERVEPGDIAIVDGDTGQAIFRPTPEVAAAFSENLLIRVERKAEYAALRNMPATSRDGVDVQLYMNAGLTVDLPHLDETGADGIGLFRTELQFMVSSTMPRLAAQIELYAHVLNAAGDRPVIFRTLDVGGDKVLPYMVGQREENPALGWRAIRLVLDRPALLRYQLRALLIAAGGRTLSVMFPMVADVAEFRQARQILEVERRRLERMGQTLPVNIRIGTMLEVPALAYQLPALLPLVDFISVGSNDLLQFFFAADRGNPKVSSRYDLLAPSALKLLRDVCAACTAAGVSISLCGEMAGRPLEAMALIGLGFRSVSMNAVSIGPVKAMLRSLDVGQCRAYIDTLIEGPDRTLRGKLESFARDHGVRI</sequence>